<evidence type="ECO:0000313" key="2">
    <source>
        <dbReference type="Proteomes" id="UP001156215"/>
    </source>
</evidence>
<accession>A0A9E9P2V9</accession>
<dbReference type="Proteomes" id="UP001156215">
    <property type="component" value="Chromosome"/>
</dbReference>
<evidence type="ECO:0000313" key="1">
    <source>
        <dbReference type="EMBL" id="WAW10332.1"/>
    </source>
</evidence>
<organism evidence="1 2">
    <name type="scientific">Oxalobacter vibrioformis</name>
    <dbReference type="NCBI Taxonomy" id="933080"/>
    <lineage>
        <taxon>Bacteria</taxon>
        <taxon>Pseudomonadati</taxon>
        <taxon>Pseudomonadota</taxon>
        <taxon>Betaproteobacteria</taxon>
        <taxon>Burkholderiales</taxon>
        <taxon>Oxalobacteraceae</taxon>
        <taxon>Oxalobacter</taxon>
    </lineage>
</organism>
<gene>
    <name evidence="1" type="ORF">NB640_01310</name>
</gene>
<dbReference type="AlphaFoldDB" id="A0A9E9P2V9"/>
<dbReference type="KEGG" id="ovb:NB640_01310"/>
<keyword evidence="2" id="KW-1185">Reference proteome</keyword>
<dbReference type="RefSeq" id="WP_269309342.1">
    <property type="nucleotide sequence ID" value="NZ_CP098242.1"/>
</dbReference>
<name>A0A9E9P2V9_9BURK</name>
<proteinExistence type="predicted"/>
<protein>
    <submittedName>
        <fullName evidence="1">Uncharacterized protein</fullName>
    </submittedName>
</protein>
<sequence>MLGYDVAVFQKKVFPVGCSPLSCNHLAENIAVNEYCLFPTLDVAIRVLNEGGFDRAEPRPYRLYAVYRVQKI</sequence>
<reference evidence="1" key="1">
    <citation type="journal article" date="2022" name="Front. Microbiol.">
        <title>New perspectives on an old grouping: The genomic and phenotypic variability of Oxalobacter formigenes and the implications for calcium oxalate stone prevention.</title>
        <authorList>
            <person name="Chmiel J.A."/>
            <person name="Carr C."/>
            <person name="Stuivenberg G.A."/>
            <person name="Venema R."/>
            <person name="Chanyi R.M."/>
            <person name="Al K.F."/>
            <person name="Giguere D."/>
            <person name="Say H."/>
            <person name="Akouris P.P."/>
            <person name="Dominguez Romero S.A."/>
            <person name="Kwong A."/>
            <person name="Tai V."/>
            <person name="Koval S.F."/>
            <person name="Razvi H."/>
            <person name="Bjazevic J."/>
            <person name="Burton J.P."/>
        </authorList>
    </citation>
    <scope>NUCLEOTIDE SEQUENCE</scope>
    <source>
        <strain evidence="1">WoOx3</strain>
    </source>
</reference>
<dbReference type="EMBL" id="CP098242">
    <property type="protein sequence ID" value="WAW10332.1"/>
    <property type="molecule type" value="Genomic_DNA"/>
</dbReference>